<evidence type="ECO:0000256" key="7">
    <source>
        <dbReference type="ARBA" id="ARBA00048798"/>
    </source>
</evidence>
<keyword evidence="9" id="KW-0808">Transferase</keyword>
<dbReference type="OrthoDB" id="9805628at2"/>
<dbReference type="InterPro" id="IPR001544">
    <property type="entry name" value="Aminotrans_IV"/>
</dbReference>
<protein>
    <recommendedName>
        <fullName evidence="5">branched-chain-amino-acid transaminase</fullName>
        <ecNumber evidence="5">2.6.1.42</ecNumber>
    </recommendedName>
</protein>
<dbReference type="RefSeq" id="WP_077023066.1">
    <property type="nucleotide sequence ID" value="NZ_CP017641.1"/>
</dbReference>
<dbReference type="GO" id="GO:0052654">
    <property type="term" value="F:L-leucine-2-oxoglutarate transaminase activity"/>
    <property type="evidence" value="ECO:0007669"/>
    <property type="project" value="RHEA"/>
</dbReference>
<dbReference type="GO" id="GO:0052655">
    <property type="term" value="F:L-valine-2-oxoglutarate transaminase activity"/>
    <property type="evidence" value="ECO:0007669"/>
    <property type="project" value="RHEA"/>
</dbReference>
<evidence type="ECO:0000256" key="3">
    <source>
        <dbReference type="ARBA" id="ARBA00005072"/>
    </source>
</evidence>
<evidence type="ECO:0000256" key="4">
    <source>
        <dbReference type="ARBA" id="ARBA00009320"/>
    </source>
</evidence>
<comment type="catalytic activity">
    <reaction evidence="6">
        <text>L-valine + 2-oxoglutarate = 3-methyl-2-oxobutanoate + L-glutamate</text>
        <dbReference type="Rhea" id="RHEA:24813"/>
        <dbReference type="ChEBI" id="CHEBI:11851"/>
        <dbReference type="ChEBI" id="CHEBI:16810"/>
        <dbReference type="ChEBI" id="CHEBI:29985"/>
        <dbReference type="ChEBI" id="CHEBI:57762"/>
        <dbReference type="EC" id="2.6.1.42"/>
    </reaction>
</comment>
<evidence type="ECO:0000256" key="2">
    <source>
        <dbReference type="ARBA" id="ARBA00004931"/>
    </source>
</evidence>
<sequence length="300" mass="32508">MNQLAYCNGHLIPHEKLSVSVTDVGFTLGVTVSEQLRTFNGKLFQLDEHIQRLGQSLQAIGLPNIDLEHLKNEATTLAAHNYSLLEPGDDLGLTLFVTPGSAAADAELAKPTVAMHTAPVSFQRWANKYQDGESLVVTSVRQVPTNCWPPHLKCRSRMHYFLADREAREKESGARALLLDQDGFVAEASTASVLLFRADEGLIAPPEAKVLPSVSVGVIKQLTEALQLPFVHRDFTVDEVHAADEVFLSSTSPCVLPVVSVDGTNISDGKPGATYQEILAAWSARVGVDIAAQATQFAQR</sequence>
<dbReference type="InterPro" id="IPR050571">
    <property type="entry name" value="Class-IV_PLP-Dep_Aminotrnsfr"/>
</dbReference>
<dbReference type="InterPro" id="IPR043132">
    <property type="entry name" value="BCAT-like_C"/>
</dbReference>
<organism evidence="9 10">
    <name type="scientific">Fuerstiella marisgermanici</name>
    <dbReference type="NCBI Taxonomy" id="1891926"/>
    <lineage>
        <taxon>Bacteria</taxon>
        <taxon>Pseudomonadati</taxon>
        <taxon>Planctomycetota</taxon>
        <taxon>Planctomycetia</taxon>
        <taxon>Planctomycetales</taxon>
        <taxon>Planctomycetaceae</taxon>
        <taxon>Fuerstiella</taxon>
    </lineage>
</organism>
<comment type="pathway">
    <text evidence="2">Amino-acid biosynthesis; L-valine biosynthesis; L-valine from pyruvate: step 4/4.</text>
</comment>
<dbReference type="SUPFAM" id="SSF56752">
    <property type="entry name" value="D-aminoacid aminotransferase-like PLP-dependent enzymes"/>
    <property type="match status" value="1"/>
</dbReference>
<comment type="catalytic activity">
    <reaction evidence="7">
        <text>L-isoleucine + 2-oxoglutarate = (S)-3-methyl-2-oxopentanoate + L-glutamate</text>
        <dbReference type="Rhea" id="RHEA:24801"/>
        <dbReference type="ChEBI" id="CHEBI:16810"/>
        <dbReference type="ChEBI" id="CHEBI:29985"/>
        <dbReference type="ChEBI" id="CHEBI:35146"/>
        <dbReference type="ChEBI" id="CHEBI:58045"/>
        <dbReference type="EC" id="2.6.1.42"/>
    </reaction>
</comment>
<dbReference type="EC" id="2.6.1.42" evidence="5"/>
<dbReference type="PANTHER" id="PTHR42743:SF11">
    <property type="entry name" value="AMINODEOXYCHORISMATE LYASE"/>
    <property type="match status" value="1"/>
</dbReference>
<dbReference type="InterPro" id="IPR043131">
    <property type="entry name" value="BCAT-like_N"/>
</dbReference>
<dbReference type="AlphaFoldDB" id="A0A1P8WB30"/>
<dbReference type="KEGG" id="fmr:Fuma_00866"/>
<name>A0A1P8WB30_9PLAN</name>
<dbReference type="Pfam" id="PF01063">
    <property type="entry name" value="Aminotran_4"/>
    <property type="match status" value="1"/>
</dbReference>
<dbReference type="GO" id="GO:0046394">
    <property type="term" value="P:carboxylic acid biosynthetic process"/>
    <property type="evidence" value="ECO:0007669"/>
    <property type="project" value="UniProtKB-ARBA"/>
</dbReference>
<dbReference type="GO" id="GO:0052656">
    <property type="term" value="F:L-isoleucine-2-oxoglutarate transaminase activity"/>
    <property type="evidence" value="ECO:0007669"/>
    <property type="project" value="RHEA"/>
</dbReference>
<evidence type="ECO:0000256" key="5">
    <source>
        <dbReference type="ARBA" id="ARBA00013053"/>
    </source>
</evidence>
<dbReference type="Proteomes" id="UP000187735">
    <property type="component" value="Chromosome"/>
</dbReference>
<comment type="catalytic activity">
    <reaction evidence="8">
        <text>L-leucine + 2-oxoglutarate = 4-methyl-2-oxopentanoate + L-glutamate</text>
        <dbReference type="Rhea" id="RHEA:18321"/>
        <dbReference type="ChEBI" id="CHEBI:16810"/>
        <dbReference type="ChEBI" id="CHEBI:17865"/>
        <dbReference type="ChEBI" id="CHEBI:29985"/>
        <dbReference type="ChEBI" id="CHEBI:57427"/>
        <dbReference type="EC" id="2.6.1.42"/>
    </reaction>
</comment>
<dbReference type="STRING" id="1891926.Fuma_00866"/>
<dbReference type="PANTHER" id="PTHR42743">
    <property type="entry name" value="AMINO-ACID AMINOTRANSFERASE"/>
    <property type="match status" value="1"/>
</dbReference>
<evidence type="ECO:0000313" key="9">
    <source>
        <dbReference type="EMBL" id="APZ91280.1"/>
    </source>
</evidence>
<evidence type="ECO:0000256" key="8">
    <source>
        <dbReference type="ARBA" id="ARBA00049229"/>
    </source>
</evidence>
<accession>A0A1P8WB30</accession>
<comment type="similarity">
    <text evidence="4">Belongs to the class-IV pyridoxal-phosphate-dependent aminotransferase family.</text>
</comment>
<proteinExistence type="inferred from homology"/>
<keyword evidence="10" id="KW-1185">Reference proteome</keyword>
<keyword evidence="9" id="KW-0032">Aminotransferase</keyword>
<dbReference type="Gene3D" id="3.30.470.10">
    <property type="match status" value="1"/>
</dbReference>
<comment type="pathway">
    <text evidence="3">Amino-acid biosynthesis; L-leucine biosynthesis; L-leucine from 3-methyl-2-oxobutanoate: step 4/4.</text>
</comment>
<reference evidence="9 10" key="1">
    <citation type="journal article" date="2016" name="Front. Microbiol.">
        <title>Fuerstia marisgermanicae gen. nov., sp. nov., an Unusual Member of the Phylum Planctomycetes from the German Wadden Sea.</title>
        <authorList>
            <person name="Kohn T."/>
            <person name="Heuer A."/>
            <person name="Jogler M."/>
            <person name="Vollmers J."/>
            <person name="Boedeker C."/>
            <person name="Bunk B."/>
            <person name="Rast P."/>
            <person name="Borchert D."/>
            <person name="Glockner I."/>
            <person name="Freese H.M."/>
            <person name="Klenk H.P."/>
            <person name="Overmann J."/>
            <person name="Kaster A.K."/>
            <person name="Rohde M."/>
            <person name="Wiegand S."/>
            <person name="Jogler C."/>
        </authorList>
    </citation>
    <scope>NUCLEOTIDE SEQUENCE [LARGE SCALE GENOMIC DNA]</scope>
    <source>
        <strain evidence="9 10">NH11</strain>
    </source>
</reference>
<evidence type="ECO:0000256" key="1">
    <source>
        <dbReference type="ARBA" id="ARBA00004824"/>
    </source>
</evidence>
<dbReference type="InterPro" id="IPR036038">
    <property type="entry name" value="Aminotransferase-like"/>
</dbReference>
<dbReference type="EMBL" id="CP017641">
    <property type="protein sequence ID" value="APZ91280.1"/>
    <property type="molecule type" value="Genomic_DNA"/>
</dbReference>
<evidence type="ECO:0000313" key="10">
    <source>
        <dbReference type="Proteomes" id="UP000187735"/>
    </source>
</evidence>
<comment type="pathway">
    <text evidence="1">Amino-acid biosynthesis; L-isoleucine biosynthesis; L-isoleucine from 2-oxobutanoate: step 4/4.</text>
</comment>
<gene>
    <name evidence="9" type="primary">dat_2</name>
    <name evidence="9" type="ORF">Fuma_00866</name>
</gene>
<evidence type="ECO:0000256" key="6">
    <source>
        <dbReference type="ARBA" id="ARBA00048212"/>
    </source>
</evidence>
<dbReference type="Gene3D" id="3.20.10.10">
    <property type="entry name" value="D-amino Acid Aminotransferase, subunit A, domain 2"/>
    <property type="match status" value="1"/>
</dbReference>